<evidence type="ECO:0000313" key="9">
    <source>
        <dbReference type="EMBL" id="SVB69385.1"/>
    </source>
</evidence>
<dbReference type="GO" id="GO:0000287">
    <property type="term" value="F:magnesium ion binding"/>
    <property type="evidence" value="ECO:0007669"/>
    <property type="project" value="InterPro"/>
</dbReference>
<dbReference type="InterPro" id="IPR000760">
    <property type="entry name" value="Inositol_monophosphatase-like"/>
</dbReference>
<dbReference type="HAMAP" id="MF_02095">
    <property type="entry name" value="CysQ"/>
    <property type="match status" value="1"/>
</dbReference>
<dbReference type="SUPFAM" id="SSF56655">
    <property type="entry name" value="Carbohydrate phosphatase"/>
    <property type="match status" value="1"/>
</dbReference>
<dbReference type="InterPro" id="IPR050725">
    <property type="entry name" value="CysQ/Inositol_MonoPase"/>
</dbReference>
<dbReference type="Gene3D" id="3.40.190.80">
    <property type="match status" value="1"/>
</dbReference>
<evidence type="ECO:0000256" key="2">
    <source>
        <dbReference type="ARBA" id="ARBA00022475"/>
    </source>
</evidence>
<dbReference type="PRINTS" id="PR00377">
    <property type="entry name" value="IMPHPHTASES"/>
</dbReference>
<evidence type="ECO:0000256" key="3">
    <source>
        <dbReference type="ARBA" id="ARBA00022519"/>
    </source>
</evidence>
<dbReference type="AlphaFoldDB" id="A0A382G3Q0"/>
<evidence type="ECO:0000256" key="6">
    <source>
        <dbReference type="ARBA" id="ARBA00022842"/>
    </source>
</evidence>
<dbReference type="Gene3D" id="3.30.540.10">
    <property type="entry name" value="Fructose-1,6-Bisphosphatase, subunit A, domain 1"/>
    <property type="match status" value="1"/>
</dbReference>
<dbReference type="GO" id="GO:0050427">
    <property type="term" value="P:3'-phosphoadenosine 5'-phosphosulfate metabolic process"/>
    <property type="evidence" value="ECO:0007669"/>
    <property type="project" value="TreeGrafter"/>
</dbReference>
<evidence type="ECO:0000256" key="8">
    <source>
        <dbReference type="ARBA" id="ARBA00044544"/>
    </source>
</evidence>
<dbReference type="InterPro" id="IPR020550">
    <property type="entry name" value="Inositol_monophosphatase_CS"/>
</dbReference>
<keyword evidence="7" id="KW-0472">Membrane</keyword>
<evidence type="ECO:0000256" key="7">
    <source>
        <dbReference type="ARBA" id="ARBA00023136"/>
    </source>
</evidence>
<protein>
    <recommendedName>
        <fullName evidence="8">3'-phosphoadenosine 5'-phosphate phosphatase</fullName>
    </recommendedName>
</protein>
<dbReference type="NCBIfam" id="TIGR01331">
    <property type="entry name" value="bisphos_cysQ"/>
    <property type="match status" value="1"/>
</dbReference>
<dbReference type="InterPro" id="IPR006240">
    <property type="entry name" value="CysQ"/>
</dbReference>
<dbReference type="Pfam" id="PF00459">
    <property type="entry name" value="Inositol_P"/>
    <property type="match status" value="1"/>
</dbReference>
<evidence type="ECO:0000256" key="4">
    <source>
        <dbReference type="ARBA" id="ARBA00022723"/>
    </source>
</evidence>
<dbReference type="GO" id="GO:0000103">
    <property type="term" value="P:sulfate assimilation"/>
    <property type="evidence" value="ECO:0007669"/>
    <property type="project" value="TreeGrafter"/>
</dbReference>
<dbReference type="CDD" id="cd01638">
    <property type="entry name" value="CysQ"/>
    <property type="match status" value="1"/>
</dbReference>
<dbReference type="PROSITE" id="PS00629">
    <property type="entry name" value="IMP_1"/>
    <property type="match status" value="1"/>
</dbReference>
<comment type="similarity">
    <text evidence="1">Belongs to the inositol monophosphatase superfamily. CysQ family.</text>
</comment>
<organism evidence="9">
    <name type="scientific">marine metagenome</name>
    <dbReference type="NCBI Taxonomy" id="408172"/>
    <lineage>
        <taxon>unclassified sequences</taxon>
        <taxon>metagenomes</taxon>
        <taxon>ecological metagenomes</taxon>
    </lineage>
</organism>
<dbReference type="PROSITE" id="PS00630">
    <property type="entry name" value="IMP_2"/>
    <property type="match status" value="1"/>
</dbReference>
<evidence type="ECO:0000256" key="1">
    <source>
        <dbReference type="ARBA" id="ARBA00005289"/>
    </source>
</evidence>
<reference evidence="9" key="1">
    <citation type="submission" date="2018-05" db="EMBL/GenBank/DDBJ databases">
        <authorList>
            <person name="Lanie J.A."/>
            <person name="Ng W.-L."/>
            <person name="Kazmierczak K.M."/>
            <person name="Andrzejewski T.M."/>
            <person name="Davidsen T.M."/>
            <person name="Wayne K.J."/>
            <person name="Tettelin H."/>
            <person name="Glass J.I."/>
            <person name="Rusch D."/>
            <person name="Podicherti R."/>
            <person name="Tsui H.-C.T."/>
            <person name="Winkler M.E."/>
        </authorList>
    </citation>
    <scope>NUCLEOTIDE SEQUENCE</scope>
</reference>
<dbReference type="PANTHER" id="PTHR43028">
    <property type="entry name" value="3'(2'),5'-BISPHOSPHATE NUCLEOTIDASE 1"/>
    <property type="match status" value="1"/>
</dbReference>
<accession>A0A382G3Q0</accession>
<name>A0A382G3Q0_9ZZZZ</name>
<keyword evidence="4" id="KW-0479">Metal-binding</keyword>
<keyword evidence="5" id="KW-0378">Hydrolase</keyword>
<gene>
    <name evidence="9" type="ORF">METZ01_LOCUS222239</name>
</gene>
<keyword evidence="3" id="KW-0997">Cell inner membrane</keyword>
<proteinExistence type="inferred from homology"/>
<keyword evidence="2" id="KW-1003">Cell membrane</keyword>
<dbReference type="GO" id="GO:0008441">
    <property type="term" value="F:3'(2'),5'-bisphosphate nucleotidase activity"/>
    <property type="evidence" value="ECO:0007669"/>
    <property type="project" value="InterPro"/>
</dbReference>
<dbReference type="GO" id="GO:0046854">
    <property type="term" value="P:phosphatidylinositol phosphate biosynthetic process"/>
    <property type="evidence" value="ECO:0007669"/>
    <property type="project" value="InterPro"/>
</dbReference>
<dbReference type="InterPro" id="IPR020583">
    <property type="entry name" value="Inositol_monoP_metal-BS"/>
</dbReference>
<dbReference type="EMBL" id="UINC01053177">
    <property type="protein sequence ID" value="SVB69385.1"/>
    <property type="molecule type" value="Genomic_DNA"/>
</dbReference>
<sequence>MEDIQITSELIEQLIEISKDAGKAIMEVYNSNFGHQIKEDLSPLTKADTLSNNIICEKLKVITPDMPILSEENSDIPFNIRSSWEQYWLIDPLDGTKEFIKKNGEFTVNIALIENNTPIFGIIHLPVTNETYWGSSTKGSFYIKGNNHKTKLCVENKIRSQVRIVASRSHPSKMLDTLLEEIGEYKIITKGSSLKFCLIAKGQADIYPRLGPTSEWDIAAGHAIVKFAGGSLLTIDRKSMQYNLTENNLNPYFVVASREDLALNAISLIT</sequence>
<dbReference type="PANTHER" id="PTHR43028:SF5">
    <property type="entry name" value="3'(2'),5'-BISPHOSPHATE NUCLEOTIDASE 1"/>
    <property type="match status" value="1"/>
</dbReference>
<evidence type="ECO:0000256" key="5">
    <source>
        <dbReference type="ARBA" id="ARBA00022801"/>
    </source>
</evidence>
<keyword evidence="6" id="KW-0460">Magnesium</keyword>